<dbReference type="FunFam" id="3.40.50.300:FF:000224">
    <property type="entry name" value="Energy-coupling factor transporter ATP-binding protein EcfA"/>
    <property type="match status" value="1"/>
</dbReference>
<dbReference type="SMART" id="SM00382">
    <property type="entry name" value="AAA"/>
    <property type="match status" value="2"/>
</dbReference>
<dbReference type="Pfam" id="PF00005">
    <property type="entry name" value="ABC_tran"/>
    <property type="match status" value="2"/>
</dbReference>
<evidence type="ECO:0000256" key="3">
    <source>
        <dbReference type="ARBA" id="ARBA00022448"/>
    </source>
</evidence>
<keyword evidence="6 10" id="KW-0067">ATP-binding</keyword>
<evidence type="ECO:0000313" key="10">
    <source>
        <dbReference type="EMBL" id="QGU95720.1"/>
    </source>
</evidence>
<evidence type="ECO:0000313" key="11">
    <source>
        <dbReference type="Proteomes" id="UP000422764"/>
    </source>
</evidence>
<protein>
    <submittedName>
        <fullName evidence="10">ATP-binding cassette domain-containing protein</fullName>
    </submittedName>
</protein>
<name>A0A6I6ETS8_9CLOT</name>
<evidence type="ECO:0000256" key="5">
    <source>
        <dbReference type="ARBA" id="ARBA00022741"/>
    </source>
</evidence>
<dbReference type="Gene3D" id="3.40.50.300">
    <property type="entry name" value="P-loop containing nucleotide triphosphate hydrolases"/>
    <property type="match status" value="2"/>
</dbReference>
<dbReference type="PROSITE" id="PS50893">
    <property type="entry name" value="ABC_TRANSPORTER_2"/>
    <property type="match status" value="2"/>
</dbReference>
<dbReference type="InterPro" id="IPR050095">
    <property type="entry name" value="ECF_ABC_transporter_ATP-bd"/>
</dbReference>
<dbReference type="InterPro" id="IPR003439">
    <property type="entry name" value="ABC_transporter-like_ATP-bd"/>
</dbReference>
<dbReference type="GO" id="GO:0042626">
    <property type="term" value="F:ATPase-coupled transmembrane transporter activity"/>
    <property type="evidence" value="ECO:0007669"/>
    <property type="project" value="TreeGrafter"/>
</dbReference>
<keyword evidence="11" id="KW-1185">Reference proteome</keyword>
<gene>
    <name evidence="10" type="ORF">GOM49_12025</name>
</gene>
<dbReference type="CDD" id="cd03225">
    <property type="entry name" value="ABC_cobalt_CbiO_domain1"/>
    <property type="match status" value="2"/>
</dbReference>
<comment type="subcellular location">
    <subcellularLocation>
        <location evidence="1">Cell membrane</location>
        <topology evidence="1">Peripheral membrane protein</topology>
    </subcellularLocation>
</comment>
<dbReference type="PROSITE" id="PS00211">
    <property type="entry name" value="ABC_TRANSPORTER_1"/>
    <property type="match status" value="2"/>
</dbReference>
<feature type="domain" description="ABC transporter" evidence="9">
    <location>
        <begin position="4"/>
        <end position="244"/>
    </location>
</feature>
<dbReference type="InterPro" id="IPR025662">
    <property type="entry name" value="Sigma_54_int_dom_ATP-bd_1"/>
</dbReference>
<proteinExistence type="inferred from homology"/>
<organism evidence="10 11">
    <name type="scientific">Clostridium bovifaecis</name>
    <dbReference type="NCBI Taxonomy" id="2184719"/>
    <lineage>
        <taxon>Bacteria</taxon>
        <taxon>Bacillati</taxon>
        <taxon>Bacillota</taxon>
        <taxon>Clostridia</taxon>
        <taxon>Eubacteriales</taxon>
        <taxon>Clostridiaceae</taxon>
        <taxon>Clostridium</taxon>
    </lineage>
</organism>
<reference evidence="10 11" key="1">
    <citation type="submission" date="2019-12" db="EMBL/GenBank/DDBJ databases">
        <title>Genome sequenceing of Clostridium bovifaecis.</title>
        <authorList>
            <person name="Yao Y."/>
        </authorList>
    </citation>
    <scope>NUCLEOTIDE SEQUENCE [LARGE SCALE GENOMIC DNA]</scope>
    <source>
        <strain evidence="10 11">BXX</strain>
    </source>
</reference>
<dbReference type="InterPro" id="IPR003593">
    <property type="entry name" value="AAA+_ATPase"/>
</dbReference>
<evidence type="ECO:0000256" key="1">
    <source>
        <dbReference type="ARBA" id="ARBA00004202"/>
    </source>
</evidence>
<accession>A0A6I6ETS8</accession>
<dbReference type="Proteomes" id="UP000422764">
    <property type="component" value="Chromosome"/>
</dbReference>
<sequence>MSYITIKNLNYYYPDSESEALKDINLRIEKGEVILLLGESGSGKSTLGKCISGAIPNFYGGEISGDILIEGKRLKDIEHNERSKEITMVFQDPERQLMMNKVHREVAFGLENTGVQERKIKRRVFEAIQFSNILDLAYKDINTLSGGQKQRVAIASAISYLPKCIILDEPTSQLDPTSSEEIISLIKKINEELGVTIIVIEQRLDKWFDAADKIFLMKEGKGVFFGGKSEMYAKEDEYINTFLPSYLRLCKLLKIDEMPNSFKKVREVLQNFKYINKTLISHSLNDAIRIKIKDLGYSYGKEGALKGINLEIKEGDFISLLGPNGAGKSTLLKSIMGLVKYKGSIELEGKEVKKQKLRSIAQIIGYVSQNPNDYISKDTVYEEIKFTLDNYGIKDEIRIEEILKLLDIYKVKDKNPRDISGGERQRVAIASILILKPKVLLLDEPTRGIDAKTKECLGETLRELNRNGTTIIIVTHDVEFAAEYSNKFFLMFNGEIAAEGSKEDVLSEGIYYTTSINKLVRDKSGNIFTLKDLINSMEK</sequence>
<evidence type="ECO:0000256" key="2">
    <source>
        <dbReference type="ARBA" id="ARBA00005417"/>
    </source>
</evidence>
<dbReference type="PANTHER" id="PTHR43553:SF26">
    <property type="entry name" value="ABC TRANSPORTER ATP-BINDING PROTEIN BC_2655-RELATED"/>
    <property type="match status" value="1"/>
</dbReference>
<keyword evidence="8" id="KW-0472">Membrane</keyword>
<dbReference type="SUPFAM" id="SSF52540">
    <property type="entry name" value="P-loop containing nucleoside triphosphate hydrolases"/>
    <property type="match status" value="2"/>
</dbReference>
<dbReference type="InterPro" id="IPR027417">
    <property type="entry name" value="P-loop_NTPase"/>
</dbReference>
<keyword evidence="4" id="KW-1003">Cell membrane</keyword>
<keyword evidence="5" id="KW-0547">Nucleotide-binding</keyword>
<evidence type="ECO:0000259" key="9">
    <source>
        <dbReference type="PROSITE" id="PS50893"/>
    </source>
</evidence>
<dbReference type="InterPro" id="IPR017871">
    <property type="entry name" value="ABC_transporter-like_CS"/>
</dbReference>
<dbReference type="InterPro" id="IPR015856">
    <property type="entry name" value="ABC_transpr_CbiO/EcfA_su"/>
</dbReference>
<dbReference type="EMBL" id="CP046522">
    <property type="protein sequence ID" value="QGU95720.1"/>
    <property type="molecule type" value="Genomic_DNA"/>
</dbReference>
<evidence type="ECO:0000256" key="6">
    <source>
        <dbReference type="ARBA" id="ARBA00022840"/>
    </source>
</evidence>
<dbReference type="NCBIfam" id="NF010167">
    <property type="entry name" value="PRK13648.1"/>
    <property type="match status" value="2"/>
</dbReference>
<keyword evidence="7" id="KW-1278">Translocase</keyword>
<keyword evidence="3" id="KW-0813">Transport</keyword>
<comment type="similarity">
    <text evidence="2">Belongs to the ABC transporter superfamily.</text>
</comment>
<evidence type="ECO:0000256" key="8">
    <source>
        <dbReference type="ARBA" id="ARBA00023136"/>
    </source>
</evidence>
<dbReference type="GO" id="GO:0043190">
    <property type="term" value="C:ATP-binding cassette (ABC) transporter complex"/>
    <property type="evidence" value="ECO:0007669"/>
    <property type="project" value="TreeGrafter"/>
</dbReference>
<dbReference type="GO" id="GO:0005524">
    <property type="term" value="F:ATP binding"/>
    <property type="evidence" value="ECO:0007669"/>
    <property type="project" value="UniProtKB-KW"/>
</dbReference>
<dbReference type="PROSITE" id="PS00675">
    <property type="entry name" value="SIGMA54_INTERACT_1"/>
    <property type="match status" value="1"/>
</dbReference>
<evidence type="ECO:0000256" key="4">
    <source>
        <dbReference type="ARBA" id="ARBA00022475"/>
    </source>
</evidence>
<dbReference type="GO" id="GO:0016887">
    <property type="term" value="F:ATP hydrolysis activity"/>
    <property type="evidence" value="ECO:0007669"/>
    <property type="project" value="InterPro"/>
</dbReference>
<feature type="domain" description="ABC transporter" evidence="9">
    <location>
        <begin position="290"/>
        <end position="518"/>
    </location>
</feature>
<evidence type="ECO:0000256" key="7">
    <source>
        <dbReference type="ARBA" id="ARBA00022967"/>
    </source>
</evidence>
<dbReference type="PANTHER" id="PTHR43553">
    <property type="entry name" value="HEAVY METAL TRANSPORTER"/>
    <property type="match status" value="1"/>
</dbReference>
<dbReference type="AlphaFoldDB" id="A0A6I6ETS8"/>